<accession>A0A1T4MT54</accession>
<name>A0A1T4MT54_9BACT</name>
<keyword evidence="2" id="KW-1185">Reference proteome</keyword>
<organism evidence="1 2">
    <name type="scientific">Trichlorobacter thiogenes</name>
    <dbReference type="NCBI Taxonomy" id="115783"/>
    <lineage>
        <taxon>Bacteria</taxon>
        <taxon>Pseudomonadati</taxon>
        <taxon>Thermodesulfobacteriota</taxon>
        <taxon>Desulfuromonadia</taxon>
        <taxon>Geobacterales</taxon>
        <taxon>Geobacteraceae</taxon>
        <taxon>Trichlorobacter</taxon>
    </lineage>
</organism>
<dbReference type="Proteomes" id="UP000190102">
    <property type="component" value="Unassembled WGS sequence"/>
</dbReference>
<reference evidence="2" key="1">
    <citation type="submission" date="2017-02" db="EMBL/GenBank/DDBJ databases">
        <authorList>
            <person name="Varghese N."/>
            <person name="Submissions S."/>
        </authorList>
    </citation>
    <scope>NUCLEOTIDE SEQUENCE [LARGE SCALE GENOMIC DNA]</scope>
    <source>
        <strain evidence="2">ATCC BAA-34</strain>
    </source>
</reference>
<dbReference type="EMBL" id="FUWR01000006">
    <property type="protein sequence ID" value="SJZ70017.1"/>
    <property type="molecule type" value="Genomic_DNA"/>
</dbReference>
<evidence type="ECO:0000313" key="2">
    <source>
        <dbReference type="Proteomes" id="UP000190102"/>
    </source>
</evidence>
<dbReference type="GO" id="GO:0016740">
    <property type="term" value="F:transferase activity"/>
    <property type="evidence" value="ECO:0007669"/>
    <property type="project" value="UniProtKB-KW"/>
</dbReference>
<dbReference type="PANTHER" id="PTHR12526:SF584">
    <property type="entry name" value="GLYCOSYLTRANSFERASE"/>
    <property type="match status" value="1"/>
</dbReference>
<gene>
    <name evidence="1" type="ORF">SAMN02745119_01385</name>
</gene>
<dbReference type="Pfam" id="PF13692">
    <property type="entry name" value="Glyco_trans_1_4"/>
    <property type="match status" value="1"/>
</dbReference>
<dbReference type="Gene3D" id="3.40.50.2000">
    <property type="entry name" value="Glycogen Phosphorylase B"/>
    <property type="match status" value="1"/>
</dbReference>
<proteinExistence type="predicted"/>
<dbReference type="STRING" id="115783.SAMN02745119_01385"/>
<evidence type="ECO:0000313" key="1">
    <source>
        <dbReference type="EMBL" id="SJZ70017.1"/>
    </source>
</evidence>
<keyword evidence="1" id="KW-0808">Transferase</keyword>
<protein>
    <submittedName>
        <fullName evidence="1">Glycosyltransferase involved in cell wall bisynthesis</fullName>
    </submittedName>
</protein>
<dbReference type="AlphaFoldDB" id="A0A1T4MT54"/>
<sequence length="377" mass="42721">MTRFFRKLFDRLGRCRTLENVCGASHTRRCLLCYVVAPFLHGGEPNPAHQNQWQAREMARIIDSLGYCVDVINYDNPKPSLRYGYDLLIDIHPGIDRPYLPYLNQGCRKIAYITGSNPVVANRAESDRLDDLFARRGVRLVPRRQAQLFPPEVLEQFDAFCLIGNQQTLDTYHDFHLPRTFLLPNTGISGMAPEDTKRSSRNFMFLASGGQVHKGLDLLLEVFPRHPELHLYVCSSFKGEQDFCELYRTELFNTPNIHSVGFLDITSSHFCDIANSCAWMLLPSCAEGMSGSVTAAMSVGLVPVVSRACGFEADHATLLPDCRIETIEHMVVELSRQTAQQLAEQSRRAVMIVEQQYAPECYSRLFRQALEETVHAV</sequence>
<dbReference type="SUPFAM" id="SSF53756">
    <property type="entry name" value="UDP-Glycosyltransferase/glycogen phosphorylase"/>
    <property type="match status" value="1"/>
</dbReference>
<dbReference type="PANTHER" id="PTHR12526">
    <property type="entry name" value="GLYCOSYLTRANSFERASE"/>
    <property type="match status" value="1"/>
</dbReference>